<dbReference type="EMBL" id="JAPTYD010000092">
    <property type="protein sequence ID" value="MCZ0964365.1"/>
    <property type="molecule type" value="Genomic_DNA"/>
</dbReference>
<keyword evidence="2" id="KW-1185">Reference proteome</keyword>
<organism evidence="1 2">
    <name type="scientific">Paracoccus benzoatiresistens</name>
    <dbReference type="NCBI Taxonomy" id="2997341"/>
    <lineage>
        <taxon>Bacteria</taxon>
        <taxon>Pseudomonadati</taxon>
        <taxon>Pseudomonadota</taxon>
        <taxon>Alphaproteobacteria</taxon>
        <taxon>Rhodobacterales</taxon>
        <taxon>Paracoccaceae</taxon>
        <taxon>Paracoccus</taxon>
    </lineage>
</organism>
<protein>
    <submittedName>
        <fullName evidence="1">YjbH domain-containing protein</fullName>
    </submittedName>
</protein>
<gene>
    <name evidence="1" type="ORF">OU682_22640</name>
</gene>
<accession>A0ABT4JB57</accession>
<evidence type="ECO:0000313" key="2">
    <source>
        <dbReference type="Proteomes" id="UP001149822"/>
    </source>
</evidence>
<evidence type="ECO:0000313" key="1">
    <source>
        <dbReference type="EMBL" id="MCZ0964365.1"/>
    </source>
</evidence>
<proteinExistence type="predicted"/>
<name>A0ABT4JB57_9RHOB</name>
<dbReference type="InterPro" id="IPR010344">
    <property type="entry name" value="YbjH"/>
</dbReference>
<dbReference type="RefSeq" id="WP_268944457.1">
    <property type="nucleotide sequence ID" value="NZ_JAPTYD010000092.1"/>
</dbReference>
<dbReference type="Proteomes" id="UP001149822">
    <property type="component" value="Unassembled WGS sequence"/>
</dbReference>
<sequence>MNLQGGLFVTRKALLIGGVWVISTSAGHSQDGTPVGLSVYGVPGHIEMPSAEVLPDGNLALSANIQAGGVVRGNMAFQISPRLTGVFRYSYLEDYSSDNLSLYDRSFDLRYQVMRENRLGWQPSVSIGLQDFGGTGVYGAEYVVTSKHFGEDFFVTAGIGWGRFGTYNSFNNPLGVIDDRFDTRPGSGGISETGKVDFDRFFRGPAAAFFGVNWQATDKLKASLEYSSDAMVNEVDRMGFDYRTPINLGLQYSFNSGSTLGLALIHGSAATLSYSVLIDPAKPKFPSGREAAPPAVLAGTNEAVMSWGEPAKPDRDRLRSALRDQGIGLEGISIEGPSATVAISNLRWSSSAQSWGRTARVLSQQLPAEVTEFRIQDKIQGMTSYQVSVTREDLEELEYAPDGAWQAFVRAKITDGAGLPDPRWDPEKTWSVALGPYLQPALFDPDNPARADLGAELFGEWSPVQGVYISGAARQKIIGNLDEITRRSDSELPHVRSDTALYFQSNDPYIPFLTAEHFARPAPNIYTRATVGLFERMYGGVSGEVLWTPVDQRYAFGAELNYAVQRDFEGLGFQDYDVVTGHVSGYYNLGGGYQTQVDLGRYLAGDWGGTLSLTRRFENGFSVGAFFTLTDVSSDEFGEGAFDKGISFSVPVSWLTGLPSRGAPGTVIRPIQRDGGARLYVRNRLYDLTRNEREAAQGQRWGRFWR</sequence>
<dbReference type="Pfam" id="PF06082">
    <property type="entry name" value="YjbH"/>
    <property type="match status" value="1"/>
</dbReference>
<comment type="caution">
    <text evidence="1">The sequence shown here is derived from an EMBL/GenBank/DDBJ whole genome shotgun (WGS) entry which is preliminary data.</text>
</comment>
<reference evidence="1" key="1">
    <citation type="submission" date="2022-12" db="EMBL/GenBank/DDBJ databases">
        <title>Paracoccus sp. EF6 isolated from a lake water.</title>
        <authorList>
            <person name="Liu H."/>
        </authorList>
    </citation>
    <scope>NUCLEOTIDE SEQUENCE</scope>
    <source>
        <strain evidence="1">EF6</strain>
    </source>
</reference>